<keyword evidence="2" id="KW-0012">Acyltransferase</keyword>
<dbReference type="EMBL" id="QFVR01000012">
    <property type="protein sequence ID" value="PWI25060.1"/>
    <property type="molecule type" value="Genomic_DNA"/>
</dbReference>
<dbReference type="PROSITE" id="PS51186">
    <property type="entry name" value="GNAT"/>
    <property type="match status" value="1"/>
</dbReference>
<accession>A0A2U3AKK1</accession>
<comment type="caution">
    <text evidence="4">The sequence shown here is derived from an EMBL/GenBank/DDBJ whole genome shotgun (WGS) entry which is preliminary data.</text>
</comment>
<evidence type="ECO:0000313" key="5">
    <source>
        <dbReference type="Proteomes" id="UP000245938"/>
    </source>
</evidence>
<sequence length="166" mass="18800">MTNDIKIEKMHTAHWPAVLEIFKEGITGGNATFTTTAPSWQQWDEGHLQSCRFVATLNDEVMGWIALSPFSSKDCHRGVVEDSIYISHKAQGLGIGSLLLKTCIEESEKENIWLMQSQIFVENESSIYLHKKFGFYEVGVRQKIGKLNGVWRDVLLLDRRSTIAGL</sequence>
<evidence type="ECO:0000256" key="2">
    <source>
        <dbReference type="ARBA" id="ARBA00023315"/>
    </source>
</evidence>
<dbReference type="InterPro" id="IPR016181">
    <property type="entry name" value="Acyl_CoA_acyltransferase"/>
</dbReference>
<keyword evidence="5" id="KW-1185">Reference proteome</keyword>
<dbReference type="OrthoDB" id="9798006at2"/>
<dbReference type="AlphaFoldDB" id="A0A2U3AKK1"/>
<dbReference type="CDD" id="cd04301">
    <property type="entry name" value="NAT_SF"/>
    <property type="match status" value="1"/>
</dbReference>
<proteinExistence type="predicted"/>
<keyword evidence="1 4" id="KW-0808">Transferase</keyword>
<dbReference type="Gene3D" id="3.40.630.30">
    <property type="match status" value="1"/>
</dbReference>
<evidence type="ECO:0000256" key="1">
    <source>
        <dbReference type="ARBA" id="ARBA00022679"/>
    </source>
</evidence>
<reference evidence="4 5" key="1">
    <citation type="submission" date="2018-05" db="EMBL/GenBank/DDBJ databases">
        <title>Kurthia sibirica genome sequence.</title>
        <authorList>
            <person name="Maclea K.S."/>
            <person name="Goen A.E."/>
        </authorList>
    </citation>
    <scope>NUCLEOTIDE SEQUENCE [LARGE SCALE GENOMIC DNA]</scope>
    <source>
        <strain evidence="4 5">ATCC 49154</strain>
    </source>
</reference>
<dbReference type="PANTHER" id="PTHR43072:SF23">
    <property type="entry name" value="UPF0039 PROTEIN C11D3.02C"/>
    <property type="match status" value="1"/>
</dbReference>
<name>A0A2U3AKK1_9BACL</name>
<evidence type="ECO:0000313" key="4">
    <source>
        <dbReference type="EMBL" id="PWI25060.1"/>
    </source>
</evidence>
<protein>
    <submittedName>
        <fullName evidence="4">N-acetyltransferase</fullName>
    </submittedName>
</protein>
<organism evidence="4 5">
    <name type="scientific">Kurthia sibirica</name>
    <dbReference type="NCBI Taxonomy" id="202750"/>
    <lineage>
        <taxon>Bacteria</taxon>
        <taxon>Bacillati</taxon>
        <taxon>Bacillota</taxon>
        <taxon>Bacilli</taxon>
        <taxon>Bacillales</taxon>
        <taxon>Caryophanaceae</taxon>
        <taxon>Kurthia</taxon>
    </lineage>
</organism>
<dbReference type="PANTHER" id="PTHR43072">
    <property type="entry name" value="N-ACETYLTRANSFERASE"/>
    <property type="match status" value="1"/>
</dbReference>
<dbReference type="RefSeq" id="WP_109306286.1">
    <property type="nucleotide sequence ID" value="NZ_BJUF01000023.1"/>
</dbReference>
<dbReference type="GO" id="GO:0016747">
    <property type="term" value="F:acyltransferase activity, transferring groups other than amino-acyl groups"/>
    <property type="evidence" value="ECO:0007669"/>
    <property type="project" value="InterPro"/>
</dbReference>
<dbReference type="SUPFAM" id="SSF55729">
    <property type="entry name" value="Acyl-CoA N-acyltransferases (Nat)"/>
    <property type="match status" value="1"/>
</dbReference>
<dbReference type="Pfam" id="PF00583">
    <property type="entry name" value="Acetyltransf_1"/>
    <property type="match status" value="1"/>
</dbReference>
<gene>
    <name evidence="4" type="ORF">DEX24_09955</name>
</gene>
<dbReference type="Proteomes" id="UP000245938">
    <property type="component" value="Unassembled WGS sequence"/>
</dbReference>
<feature type="domain" description="N-acetyltransferase" evidence="3">
    <location>
        <begin position="5"/>
        <end position="158"/>
    </location>
</feature>
<dbReference type="InterPro" id="IPR000182">
    <property type="entry name" value="GNAT_dom"/>
</dbReference>
<evidence type="ECO:0000259" key="3">
    <source>
        <dbReference type="PROSITE" id="PS51186"/>
    </source>
</evidence>